<dbReference type="EMBL" id="SBHS01000024">
    <property type="protein sequence ID" value="TWU72773.1"/>
    <property type="molecule type" value="Genomic_DNA"/>
</dbReference>
<reference evidence="2 4" key="1">
    <citation type="journal article" date="2016" name="Genome Biol. Evol.">
        <title>Divergent and convergent evolution of fungal pathogenicity.</title>
        <authorList>
            <person name="Shang Y."/>
            <person name="Xiao G."/>
            <person name="Zheng P."/>
            <person name="Cen K."/>
            <person name="Zhan S."/>
            <person name="Wang C."/>
        </authorList>
    </citation>
    <scope>NUCLEOTIDE SEQUENCE [LARGE SCALE GENOMIC DNA]</scope>
    <source>
        <strain evidence="2 4">RCEF 4871</strain>
    </source>
</reference>
<evidence type="ECO:0000313" key="4">
    <source>
        <dbReference type="Proteomes" id="UP000243498"/>
    </source>
</evidence>
<dbReference type="AlphaFoldDB" id="A0A167HWK1"/>
<evidence type="ECO:0000313" key="5">
    <source>
        <dbReference type="Proteomes" id="UP000317257"/>
    </source>
</evidence>
<name>A0A167HWK1_METRR</name>
<dbReference type="Proteomes" id="UP000317257">
    <property type="component" value="Unassembled WGS sequence"/>
</dbReference>
<keyword evidence="1" id="KW-0732">Signal</keyword>
<accession>A0A5C6GAD3</accession>
<evidence type="ECO:0000256" key="1">
    <source>
        <dbReference type="SAM" id="SignalP"/>
    </source>
</evidence>
<feature type="signal peptide" evidence="1">
    <location>
        <begin position="1"/>
        <end position="18"/>
    </location>
</feature>
<dbReference type="OrthoDB" id="4953992at2759"/>
<dbReference type="EMBL" id="AZHC01000004">
    <property type="protein sequence ID" value="OAA48407.1"/>
    <property type="molecule type" value="Genomic_DNA"/>
</dbReference>
<gene>
    <name evidence="3" type="ORF">ED733_003255</name>
    <name evidence="2" type="ORF">NOR_01657</name>
</gene>
<evidence type="ECO:0000313" key="3">
    <source>
        <dbReference type="EMBL" id="TWU72773.1"/>
    </source>
</evidence>
<sequence>MRSSLLSILAAVTATAKSLIVEKAIVYSKEPCEGEWQTINPDDKCTLLPANLRGIVNGAKVPEGVVCDFYTDDQCEEPLWIGMEDPGTCSFSELEIGNQAKSVHCYDDTERGEM</sequence>
<dbReference type="Proteomes" id="UP000243498">
    <property type="component" value="Unassembled WGS sequence"/>
</dbReference>
<evidence type="ECO:0000313" key="2">
    <source>
        <dbReference type="EMBL" id="OAA48407.1"/>
    </source>
</evidence>
<comment type="caution">
    <text evidence="2">The sequence shown here is derived from an EMBL/GenBank/DDBJ whole genome shotgun (WGS) entry which is preliminary data.</text>
</comment>
<reference evidence="3" key="3">
    <citation type="journal article" date="2019" name="Microbiol. Resour. Announc.">
        <title>Genome Sequence of Metarhizium rileyi, a Microbial Control Agent for Lepidoptera.</title>
        <authorList>
            <person name="Binneck E."/>
            <person name="Lastra C.C.L."/>
            <person name="Sosa-Gomez D.R."/>
        </authorList>
    </citation>
    <scope>NUCLEOTIDE SEQUENCE</scope>
    <source>
        <strain evidence="3">Cep018-CH2</strain>
    </source>
</reference>
<accession>A0A167HWK1</accession>
<reference evidence="5" key="2">
    <citation type="submission" date="2018-12" db="EMBL/GenBank/DDBJ databases">
        <title>The complete genome of Metarhizium rileyi, a key fungal pathogen of Lepidoptera.</title>
        <authorList>
            <person name="Binneck E."/>
            <person name="Lastra C.C.L."/>
            <person name="Sosa-Gomez D.R."/>
        </authorList>
    </citation>
    <scope>NUCLEOTIDE SEQUENCE [LARGE SCALE GENOMIC DNA]</scope>
    <source>
        <strain evidence="5">Cep018-CH2</strain>
    </source>
</reference>
<proteinExistence type="predicted"/>
<feature type="chain" id="PRO_5007887853" evidence="1">
    <location>
        <begin position="19"/>
        <end position="114"/>
    </location>
</feature>
<keyword evidence="4" id="KW-1185">Reference proteome</keyword>
<organism evidence="2 4">
    <name type="scientific">Metarhizium rileyi (strain RCEF 4871)</name>
    <name type="common">Nomuraea rileyi</name>
    <dbReference type="NCBI Taxonomy" id="1649241"/>
    <lineage>
        <taxon>Eukaryota</taxon>
        <taxon>Fungi</taxon>
        <taxon>Dikarya</taxon>
        <taxon>Ascomycota</taxon>
        <taxon>Pezizomycotina</taxon>
        <taxon>Sordariomycetes</taxon>
        <taxon>Hypocreomycetidae</taxon>
        <taxon>Hypocreales</taxon>
        <taxon>Clavicipitaceae</taxon>
        <taxon>Metarhizium</taxon>
    </lineage>
</organism>
<protein>
    <submittedName>
        <fullName evidence="2">Uncharacterized protein</fullName>
    </submittedName>
</protein>